<dbReference type="RefSeq" id="XP_060282506.1">
    <property type="nucleotide sequence ID" value="XM_060428271.1"/>
</dbReference>
<reference evidence="2" key="1">
    <citation type="submission" date="2023-06" db="EMBL/GenBank/DDBJ databases">
        <title>Genome-scale phylogeny and comparative genomics of the fungal order Sordariales.</title>
        <authorList>
            <consortium name="Lawrence Berkeley National Laboratory"/>
            <person name="Hensen N."/>
            <person name="Bonometti L."/>
            <person name="Westerberg I."/>
            <person name="Brannstrom I.O."/>
            <person name="Guillou S."/>
            <person name="Cros-Aarteil S."/>
            <person name="Calhoun S."/>
            <person name="Haridas S."/>
            <person name="Kuo A."/>
            <person name="Mondo S."/>
            <person name="Pangilinan J."/>
            <person name="Riley R."/>
            <person name="Labutti K."/>
            <person name="Andreopoulos B."/>
            <person name="Lipzen A."/>
            <person name="Chen C."/>
            <person name="Yanf M."/>
            <person name="Daum C."/>
            <person name="Ng V."/>
            <person name="Clum A."/>
            <person name="Steindorff A."/>
            <person name="Ohm R."/>
            <person name="Martin F."/>
            <person name="Silar P."/>
            <person name="Natvig D."/>
            <person name="Lalanne C."/>
            <person name="Gautier V."/>
            <person name="Ament-Velasquez S.L."/>
            <person name="Kruys A."/>
            <person name="Hutchinson M.I."/>
            <person name="Powell A.J."/>
            <person name="Barry K."/>
            <person name="Miller A.N."/>
            <person name="Grigoriev I.V."/>
            <person name="Debuchy R."/>
            <person name="Gladieux P."/>
            <person name="Thoren M.H."/>
            <person name="Johannesson H."/>
        </authorList>
    </citation>
    <scope>NUCLEOTIDE SEQUENCE</scope>
    <source>
        <strain evidence="2">8032-3</strain>
    </source>
</reference>
<dbReference type="GeneID" id="85311458"/>
<feature type="region of interest" description="Disordered" evidence="1">
    <location>
        <begin position="1"/>
        <end position="151"/>
    </location>
</feature>
<comment type="caution">
    <text evidence="2">The sequence shown here is derived from an EMBL/GenBank/DDBJ whole genome shotgun (WGS) entry which is preliminary data.</text>
</comment>
<evidence type="ECO:0000313" key="3">
    <source>
        <dbReference type="Proteomes" id="UP001244011"/>
    </source>
</evidence>
<evidence type="ECO:0000313" key="2">
    <source>
        <dbReference type="EMBL" id="KAK1766293.1"/>
    </source>
</evidence>
<dbReference type="EMBL" id="MU839012">
    <property type="protein sequence ID" value="KAK1766293.1"/>
    <property type="molecule type" value="Genomic_DNA"/>
</dbReference>
<feature type="compositionally biased region" description="Low complexity" evidence="1">
    <location>
        <begin position="115"/>
        <end position="136"/>
    </location>
</feature>
<protein>
    <submittedName>
        <fullName evidence="2">Uncharacterized protein</fullName>
    </submittedName>
</protein>
<name>A0AAJ0BZH7_9PEZI</name>
<organism evidence="2 3">
    <name type="scientific">Phialemonium atrogriseum</name>
    <dbReference type="NCBI Taxonomy" id="1093897"/>
    <lineage>
        <taxon>Eukaryota</taxon>
        <taxon>Fungi</taxon>
        <taxon>Dikarya</taxon>
        <taxon>Ascomycota</taxon>
        <taxon>Pezizomycotina</taxon>
        <taxon>Sordariomycetes</taxon>
        <taxon>Sordariomycetidae</taxon>
        <taxon>Cephalothecales</taxon>
        <taxon>Cephalothecaceae</taxon>
        <taxon>Phialemonium</taxon>
    </lineage>
</organism>
<gene>
    <name evidence="2" type="ORF">QBC33DRAFT_542422</name>
</gene>
<accession>A0AAJ0BZH7</accession>
<proteinExistence type="predicted"/>
<dbReference type="Proteomes" id="UP001244011">
    <property type="component" value="Unassembled WGS sequence"/>
</dbReference>
<evidence type="ECO:0000256" key="1">
    <source>
        <dbReference type="SAM" id="MobiDB-lite"/>
    </source>
</evidence>
<keyword evidence="3" id="KW-1185">Reference proteome</keyword>
<dbReference type="AlphaFoldDB" id="A0AAJ0BZH7"/>
<sequence>MIPASSVIDVRASTRFSFSPARPTNKGAGSPPTIVVVRNAPQVKPEAAGAQDAAQPVTQPVAQSVALPEADRAPPSQPASNAVPPPAEMATRVEEPTIETRQAPVEITDSQGEASSELSSELSSLSRSPSRGSSPENITSKSHGYPYEDKRPIPNTAVARHYPTLWVFGNKNDREPLVLKCPTCDTCIDEDPYKSDQATDHFKECRLPFENVQDLINRYATRVVAHAGRILRPEWAEKHNKRLASKNDRSRKRRQCRV</sequence>